<dbReference type="SMART" id="SM00028">
    <property type="entry name" value="TPR"/>
    <property type="match status" value="11"/>
</dbReference>
<dbReference type="Pfam" id="PF13181">
    <property type="entry name" value="TPR_8"/>
    <property type="match status" value="1"/>
</dbReference>
<dbReference type="InterPro" id="IPR011990">
    <property type="entry name" value="TPR-like_helical_dom_sf"/>
</dbReference>
<name>A0A081C2R5_VECG1</name>
<accession>A0A081C2R5</accession>
<sequence length="982" mass="112912">MAYRFFWIWSIIIVCLLPEWSDAAPFQRDQEEADINSEAGKGDLSLAEIEKSLEVGKHLDNAGQYREALARYEIARQFFQQEQDAHREAEVLSEMAVIYRKLGDFETSLAFQHSAIRMYVDLGDQNGQSKALRRLGVLARYQGKLFEAISYYQDALELLTRLQDQDGIAQVLTNLGIVYSELGRLQEALQYFTRVLAIYTELRNESGVSYTLGNLGQLSLYLGNSQQALEYLSQSLTLKQSSEDIRGQANTLLNMGTAHKNLGDFQKALTCYYQALDVYTQLNDLPGKAAVLGSIGSCYEELGDVEQAWRYQEESLRFKKLSGTSIQLSIALTNLASLAIKQQRFIEADAYLQEALTIAIEHNSFLSQANIYGQLGMLALSQQAFPQASEYFSRSLTLYEKIGSQKGILEALTFIGQTYISQYRFQDAAPYFERALQLARELQDMNSLWIVQYYLGEITLHVAQPERALPYFQAAIQTLEQMRNYLQVSELRRSFLQKDRNPYVQMIHLLLERGEYTEALWYLERFKARTFLEVVAYGEPQLHEAPILLQEEKELLTRIRLLSERLSAAPDALQPEFQISEDLQQELYQAKEQYEQLLLRIKLQYPEYYRLKTVDAEEIEHLVHNALTLLEDDVSILEYFLDDDRVHIWVLTRDQVYYESFPAAYTTVIDHVLRFRTELGNYESTKIFTSLQELYTCLVSPVEKYLTHTRIVGIVPFEILHFVPFGALVRQQEDGNPAYFIEQYAVFMLPSLSMLPIVRERSQRNARYMAASPMRSILGMANAVENLPGVEEEIAAILSQFPDSQGYIGNEATEQRLFNEARQYEMIHLATHGVFDKQHPMFSYLEFASKSYLYARDIFGLQLECSLVTLSGCETFLPQQIEVKDIHTLVSGDELVGFIRAFMYAGTPSILASLWRVNDTATQYLMSAFYQNLSESGKARALQQAARSVMRTTLHLGRRKKREIELVHPFFWSSFVLIGDWK</sequence>
<keyword evidence="1" id="KW-0802">TPR repeat</keyword>
<keyword evidence="4" id="KW-1185">Reference proteome</keyword>
<dbReference type="eggNOG" id="COG0457">
    <property type="taxonomic scope" value="Bacteria"/>
</dbReference>
<feature type="repeat" description="TPR" evidence="1">
    <location>
        <begin position="249"/>
        <end position="282"/>
    </location>
</feature>
<dbReference type="Pfam" id="PF13374">
    <property type="entry name" value="TPR_10"/>
    <property type="match status" value="1"/>
</dbReference>
<feature type="domain" description="CHAT" evidence="2">
    <location>
        <begin position="690"/>
        <end position="980"/>
    </location>
</feature>
<protein>
    <submittedName>
        <fullName evidence="3">Tetratricopeptide repeat domain protein</fullName>
    </submittedName>
</protein>
<evidence type="ECO:0000313" key="4">
    <source>
        <dbReference type="Proteomes" id="UP000030661"/>
    </source>
</evidence>
<dbReference type="PROSITE" id="PS50293">
    <property type="entry name" value="TPR_REGION"/>
    <property type="match status" value="1"/>
</dbReference>
<dbReference type="AlphaFoldDB" id="A0A081C2R5"/>
<dbReference type="Pfam" id="PF12770">
    <property type="entry name" value="CHAT"/>
    <property type="match status" value="1"/>
</dbReference>
<evidence type="ECO:0000256" key="1">
    <source>
        <dbReference type="PROSITE-ProRule" id="PRU00339"/>
    </source>
</evidence>
<proteinExistence type="predicted"/>
<evidence type="ECO:0000259" key="2">
    <source>
        <dbReference type="Pfam" id="PF12770"/>
    </source>
</evidence>
<dbReference type="Gene3D" id="1.25.40.10">
    <property type="entry name" value="Tetratricopeptide repeat domain"/>
    <property type="match status" value="2"/>
</dbReference>
<dbReference type="Proteomes" id="UP000030661">
    <property type="component" value="Unassembled WGS sequence"/>
</dbReference>
<dbReference type="eggNOG" id="COG4995">
    <property type="taxonomic scope" value="Bacteria"/>
</dbReference>
<evidence type="ECO:0000313" key="3">
    <source>
        <dbReference type="EMBL" id="GAK58870.1"/>
    </source>
</evidence>
<dbReference type="Pfam" id="PF13424">
    <property type="entry name" value="TPR_12"/>
    <property type="match status" value="3"/>
</dbReference>
<reference evidence="3" key="1">
    <citation type="journal article" date="2015" name="PeerJ">
        <title>First genomic representation of candidate bacterial phylum KSB3 points to enhanced environmental sensing as a trigger of wastewater bulking.</title>
        <authorList>
            <person name="Sekiguchi Y."/>
            <person name="Ohashi A."/>
            <person name="Parks D.H."/>
            <person name="Yamauchi T."/>
            <person name="Tyson G.W."/>
            <person name="Hugenholtz P."/>
        </authorList>
    </citation>
    <scope>NUCLEOTIDE SEQUENCE [LARGE SCALE GENOMIC DNA]</scope>
</reference>
<feature type="repeat" description="TPR" evidence="1">
    <location>
        <begin position="369"/>
        <end position="402"/>
    </location>
</feature>
<dbReference type="PANTHER" id="PTHR10098">
    <property type="entry name" value="RAPSYN-RELATED"/>
    <property type="match status" value="1"/>
</dbReference>
<dbReference type="SUPFAM" id="SSF48452">
    <property type="entry name" value="TPR-like"/>
    <property type="match status" value="3"/>
</dbReference>
<gene>
    <name evidence="3" type="ORF">U27_05845</name>
</gene>
<dbReference type="STRING" id="1499967.U27_05845"/>
<dbReference type="HOGENOM" id="CLU_002404_0_1_0"/>
<dbReference type="InterPro" id="IPR019734">
    <property type="entry name" value="TPR_rpt"/>
</dbReference>
<dbReference type="EMBL" id="DF820468">
    <property type="protein sequence ID" value="GAK58870.1"/>
    <property type="molecule type" value="Genomic_DNA"/>
</dbReference>
<feature type="repeat" description="TPR" evidence="1">
    <location>
        <begin position="129"/>
        <end position="162"/>
    </location>
</feature>
<dbReference type="PROSITE" id="PS50005">
    <property type="entry name" value="TPR"/>
    <property type="match status" value="6"/>
</dbReference>
<feature type="repeat" description="TPR" evidence="1">
    <location>
        <begin position="409"/>
        <end position="442"/>
    </location>
</feature>
<feature type="repeat" description="TPR" evidence="1">
    <location>
        <begin position="169"/>
        <end position="202"/>
    </location>
</feature>
<feature type="repeat" description="TPR" evidence="1">
    <location>
        <begin position="209"/>
        <end position="242"/>
    </location>
</feature>
<dbReference type="InterPro" id="IPR024983">
    <property type="entry name" value="CHAT_dom"/>
</dbReference>
<organism evidence="3">
    <name type="scientific">Vecturithrix granuli</name>
    <dbReference type="NCBI Taxonomy" id="1499967"/>
    <lineage>
        <taxon>Bacteria</taxon>
        <taxon>Candidatus Moduliflexota</taxon>
        <taxon>Candidatus Vecturitrichia</taxon>
        <taxon>Candidatus Vecturitrichales</taxon>
        <taxon>Candidatus Vecturitrichaceae</taxon>
        <taxon>Candidatus Vecturithrix</taxon>
    </lineage>
</organism>